<dbReference type="CDD" id="cd03057">
    <property type="entry name" value="GST_N_Beta"/>
    <property type="match status" value="1"/>
</dbReference>
<dbReference type="PROSITE" id="PS50405">
    <property type="entry name" value="GST_CTER"/>
    <property type="match status" value="1"/>
</dbReference>
<dbReference type="Gene3D" id="1.20.1050.10">
    <property type="match status" value="1"/>
</dbReference>
<keyword evidence="2 6" id="KW-0808">Transferase</keyword>
<dbReference type="SFLD" id="SFLDG00358">
    <property type="entry name" value="Main_(cytGST)"/>
    <property type="match status" value="1"/>
</dbReference>
<dbReference type="InterPro" id="IPR010987">
    <property type="entry name" value="Glutathione-S-Trfase_C-like"/>
</dbReference>
<evidence type="ECO:0000256" key="3">
    <source>
        <dbReference type="RuleBase" id="RU003494"/>
    </source>
</evidence>
<dbReference type="PROSITE" id="PS50404">
    <property type="entry name" value="GST_NTER"/>
    <property type="match status" value="1"/>
</dbReference>
<dbReference type="SFLD" id="SFLDG01150">
    <property type="entry name" value="Main.1:_Beta-like"/>
    <property type="match status" value="1"/>
</dbReference>
<protein>
    <submittedName>
        <fullName evidence="6">Glutathione S-transferase family protein</fullName>
    </submittedName>
</protein>
<gene>
    <name evidence="6" type="ORF">H9L24_14740</name>
</gene>
<dbReference type="SUPFAM" id="SSF52833">
    <property type="entry name" value="Thioredoxin-like"/>
    <property type="match status" value="1"/>
</dbReference>
<dbReference type="KEGG" id="amon:H9L24_14740"/>
<dbReference type="PANTHER" id="PTHR44051">
    <property type="entry name" value="GLUTATHIONE S-TRANSFERASE-RELATED"/>
    <property type="match status" value="1"/>
</dbReference>
<evidence type="ECO:0000259" key="5">
    <source>
        <dbReference type="PROSITE" id="PS50405"/>
    </source>
</evidence>
<dbReference type="FunFam" id="3.40.30.10:FF:000039">
    <property type="entry name" value="Glutathione S-transferase domain"/>
    <property type="match status" value="1"/>
</dbReference>
<feature type="domain" description="GST C-terminal" evidence="5">
    <location>
        <begin position="86"/>
        <end position="215"/>
    </location>
</feature>
<dbReference type="InterPro" id="IPR036282">
    <property type="entry name" value="Glutathione-S-Trfase_C_sf"/>
</dbReference>
<reference evidence="6 7" key="1">
    <citation type="submission" date="2020-08" db="EMBL/GenBank/DDBJ databases">
        <title>Genome sequence of Acidovorax monticola KACC 19171T.</title>
        <authorList>
            <person name="Hyun D.-W."/>
            <person name="Bae J.-W."/>
        </authorList>
    </citation>
    <scope>NUCLEOTIDE SEQUENCE [LARGE SCALE GENOMIC DNA]</scope>
    <source>
        <strain evidence="6 7">KACC 19171</strain>
    </source>
</reference>
<dbReference type="SUPFAM" id="SSF47616">
    <property type="entry name" value="GST C-terminal domain-like"/>
    <property type="match status" value="1"/>
</dbReference>
<name>A0A7H0HCN6_9BURK</name>
<dbReference type="PANTHER" id="PTHR44051:SF8">
    <property type="entry name" value="GLUTATHIONE S-TRANSFERASE GSTA"/>
    <property type="match status" value="1"/>
</dbReference>
<dbReference type="EMBL" id="CP060790">
    <property type="protein sequence ID" value="QNP58302.1"/>
    <property type="molecule type" value="Genomic_DNA"/>
</dbReference>
<evidence type="ECO:0000256" key="2">
    <source>
        <dbReference type="ARBA" id="ARBA00022679"/>
    </source>
</evidence>
<feature type="domain" description="GST N-terminal" evidence="4">
    <location>
        <begin position="1"/>
        <end position="80"/>
    </location>
</feature>
<dbReference type="InterPro" id="IPR036249">
    <property type="entry name" value="Thioredoxin-like_sf"/>
</dbReference>
<dbReference type="Pfam" id="PF02798">
    <property type="entry name" value="GST_N"/>
    <property type="match status" value="1"/>
</dbReference>
<proteinExistence type="inferred from homology"/>
<keyword evidence="7" id="KW-1185">Reference proteome</keyword>
<evidence type="ECO:0000313" key="6">
    <source>
        <dbReference type="EMBL" id="QNP58302.1"/>
    </source>
</evidence>
<accession>A0A7H0HCN6</accession>
<evidence type="ECO:0000256" key="1">
    <source>
        <dbReference type="ARBA" id="ARBA00007409"/>
    </source>
</evidence>
<sequence>MIQLHYYPSTAAMAPHILLEELGVPYERVLVDRAQGAHRSPEYLRLNPNGLIPVLTDGDLVVYETAAICLHLCDTHAQATLAPPLACAERAHFYQWLMWLTNTLQSALIVYFYPERWMDDGHAAGVAELKRHAEQRVGGLLDQLDAELARRGGPWFLGEAYSALDAYVFTLCRWTRNFASAPARARPHLGPYLQRMLARAAVQRVLANEGLSAPFV</sequence>
<dbReference type="Pfam" id="PF00043">
    <property type="entry name" value="GST_C"/>
    <property type="match status" value="1"/>
</dbReference>
<dbReference type="InterPro" id="IPR004045">
    <property type="entry name" value="Glutathione_S-Trfase_N"/>
</dbReference>
<dbReference type="InterPro" id="IPR004046">
    <property type="entry name" value="GST_C"/>
</dbReference>
<dbReference type="AlphaFoldDB" id="A0A7H0HCN6"/>
<dbReference type="SFLD" id="SFLDS00019">
    <property type="entry name" value="Glutathione_Transferase_(cytos"/>
    <property type="match status" value="1"/>
</dbReference>
<evidence type="ECO:0000259" key="4">
    <source>
        <dbReference type="PROSITE" id="PS50404"/>
    </source>
</evidence>
<dbReference type="Proteomes" id="UP000516057">
    <property type="component" value="Chromosome"/>
</dbReference>
<dbReference type="RefSeq" id="WP_187735290.1">
    <property type="nucleotide sequence ID" value="NZ_CP060790.1"/>
</dbReference>
<dbReference type="GO" id="GO:0016740">
    <property type="term" value="F:transferase activity"/>
    <property type="evidence" value="ECO:0007669"/>
    <property type="project" value="UniProtKB-KW"/>
</dbReference>
<evidence type="ECO:0000313" key="7">
    <source>
        <dbReference type="Proteomes" id="UP000516057"/>
    </source>
</evidence>
<organism evidence="6 7">
    <name type="scientific">Paenacidovorax monticola</name>
    <dbReference type="NCBI Taxonomy" id="1926868"/>
    <lineage>
        <taxon>Bacteria</taxon>
        <taxon>Pseudomonadati</taxon>
        <taxon>Pseudomonadota</taxon>
        <taxon>Betaproteobacteria</taxon>
        <taxon>Burkholderiales</taxon>
        <taxon>Comamonadaceae</taxon>
        <taxon>Paenacidovorax</taxon>
    </lineage>
</organism>
<dbReference type="InterPro" id="IPR040079">
    <property type="entry name" value="Glutathione_S-Trfase"/>
</dbReference>
<comment type="similarity">
    <text evidence="1 3">Belongs to the GST superfamily.</text>
</comment>
<dbReference type="CDD" id="cd03188">
    <property type="entry name" value="GST_C_Beta"/>
    <property type="match status" value="1"/>
</dbReference>
<dbReference type="Gene3D" id="3.40.30.10">
    <property type="entry name" value="Glutaredoxin"/>
    <property type="match status" value="1"/>
</dbReference>